<accession>A0A5N6JU81</accession>
<protein>
    <submittedName>
        <fullName evidence="1">Uncharacterized protein</fullName>
    </submittedName>
</protein>
<dbReference type="EMBL" id="VIGI01000015">
    <property type="protein sequence ID" value="KAB8291415.1"/>
    <property type="molecule type" value="Genomic_DNA"/>
</dbReference>
<keyword evidence="2" id="KW-1185">Reference proteome</keyword>
<proteinExistence type="predicted"/>
<name>A0A5N6JU81_MONLA</name>
<dbReference type="Proteomes" id="UP000326757">
    <property type="component" value="Unassembled WGS sequence"/>
</dbReference>
<evidence type="ECO:0000313" key="1">
    <source>
        <dbReference type="EMBL" id="KAB8291415.1"/>
    </source>
</evidence>
<sequence length="149" mass="17343">MNTLLILFHIYVYIHIHVSIHIHIQDKNPLPSPQINAPNPHQLSLPFKPLNSKKATNHLPHNLSPKPLDHILTLRPTLTKIRKCINFQQPTLAMGINQKIQTKGLKRIWQWLKMNTHFLRRGHKDLTCEVENLGLDLLMQSSVKGERRE</sequence>
<gene>
    <name evidence="1" type="ORF">EYC80_010089</name>
</gene>
<evidence type="ECO:0000313" key="2">
    <source>
        <dbReference type="Proteomes" id="UP000326757"/>
    </source>
</evidence>
<comment type="caution">
    <text evidence="1">The sequence shown here is derived from an EMBL/GenBank/DDBJ whole genome shotgun (WGS) entry which is preliminary data.</text>
</comment>
<reference evidence="1 2" key="1">
    <citation type="submission" date="2019-06" db="EMBL/GenBank/DDBJ databases">
        <title>Genome Sequence of the Brown Rot Fungal Pathogen Monilinia laxa.</title>
        <authorList>
            <person name="De Miccolis Angelini R.M."/>
            <person name="Landi L."/>
            <person name="Abate D."/>
            <person name="Pollastro S."/>
            <person name="Romanazzi G."/>
            <person name="Faretra F."/>
        </authorList>
    </citation>
    <scope>NUCLEOTIDE SEQUENCE [LARGE SCALE GENOMIC DNA]</scope>
    <source>
        <strain evidence="1 2">Mlax316</strain>
    </source>
</reference>
<dbReference type="AlphaFoldDB" id="A0A5N6JU81"/>
<organism evidence="1 2">
    <name type="scientific">Monilinia laxa</name>
    <name type="common">Brown rot fungus</name>
    <name type="synonym">Sclerotinia laxa</name>
    <dbReference type="NCBI Taxonomy" id="61186"/>
    <lineage>
        <taxon>Eukaryota</taxon>
        <taxon>Fungi</taxon>
        <taxon>Dikarya</taxon>
        <taxon>Ascomycota</taxon>
        <taxon>Pezizomycotina</taxon>
        <taxon>Leotiomycetes</taxon>
        <taxon>Helotiales</taxon>
        <taxon>Sclerotiniaceae</taxon>
        <taxon>Monilinia</taxon>
    </lineage>
</organism>